<dbReference type="GO" id="GO:0005506">
    <property type="term" value="F:iron ion binding"/>
    <property type="evidence" value="ECO:0007669"/>
    <property type="project" value="InterPro"/>
</dbReference>
<dbReference type="GO" id="GO:0020037">
    <property type="term" value="F:heme binding"/>
    <property type="evidence" value="ECO:0007669"/>
    <property type="project" value="InterPro"/>
</dbReference>
<proteinExistence type="inferred from homology"/>
<dbReference type="STRING" id="576137.A0A1L7X3A5"/>
<dbReference type="InterPro" id="IPR036396">
    <property type="entry name" value="Cyt_P450_sf"/>
</dbReference>
<evidence type="ECO:0000256" key="4">
    <source>
        <dbReference type="ARBA" id="ARBA00023004"/>
    </source>
</evidence>
<organism evidence="8 9">
    <name type="scientific">Phialocephala subalpina</name>
    <dbReference type="NCBI Taxonomy" id="576137"/>
    <lineage>
        <taxon>Eukaryota</taxon>
        <taxon>Fungi</taxon>
        <taxon>Dikarya</taxon>
        <taxon>Ascomycota</taxon>
        <taxon>Pezizomycotina</taxon>
        <taxon>Leotiomycetes</taxon>
        <taxon>Helotiales</taxon>
        <taxon>Mollisiaceae</taxon>
        <taxon>Phialocephala</taxon>
        <taxon>Phialocephala fortinii species complex</taxon>
    </lineage>
</organism>
<dbReference type="InterPro" id="IPR001128">
    <property type="entry name" value="Cyt_P450"/>
</dbReference>
<dbReference type="InterPro" id="IPR017972">
    <property type="entry name" value="Cyt_P450_CS"/>
</dbReference>
<comment type="similarity">
    <text evidence="1 6">Belongs to the cytochrome P450 family.</text>
</comment>
<dbReference type="EMBL" id="FJOG01000014">
    <property type="protein sequence ID" value="CZR59498.1"/>
    <property type="molecule type" value="Genomic_DNA"/>
</dbReference>
<keyword evidence="3 6" id="KW-0560">Oxidoreductase</keyword>
<dbReference type="Pfam" id="PF00067">
    <property type="entry name" value="p450"/>
    <property type="match status" value="1"/>
</dbReference>
<sequence length="522" mass="58184">MTAILESRYLLVWPLAASILLPIIYFLLNELERYRARVKGLKGPRGLPVVGNLRQLHGISASEQYRLWAQKYGPVFQVQLGNVPIVIVNSAAAAKNLFLTQTSALNSRPVFHVFHKIVSKNVLSIGTSPWDDSCKRRRKAAATALNRSKTESYLPILNLEVTEFIRNLYEEGKGGAFAIDPTEITHRLSLNLSLTLNYGFRADSTKALQSSPLLQEVIHIETEIGKLRSVGMNYSNYIPALRILDSIKETLRISPGPAYGRDIGRRRLKYNKVLLEKLKQRIEEGTDNPCIQGGVLKDPEASSLTEEELISISLSMMAGAETTTPTIGWGILLLAHRPDIQALAYNSILTSGIDPSDPLAPGTPQIDYIMAFTKEIMRYYTPLRLALPKSTSTDALWEGTVIPKDTMVFLNSWSCNRDPIPFPNPNTFLPERWLEKNPPSHYTFGYGGRMCVASHVANQGLYMAFLHLVATYELLPDGETDLDVIDPLLGIEDVRATRAGPKGVRVKFAPRRKKGRLEKFGA</sequence>
<feature type="transmembrane region" description="Helical" evidence="7">
    <location>
        <begin position="9"/>
        <end position="28"/>
    </location>
</feature>
<evidence type="ECO:0000256" key="7">
    <source>
        <dbReference type="SAM" id="Phobius"/>
    </source>
</evidence>
<dbReference type="Gene3D" id="1.10.630.10">
    <property type="entry name" value="Cytochrome P450"/>
    <property type="match status" value="1"/>
</dbReference>
<evidence type="ECO:0000313" key="8">
    <source>
        <dbReference type="EMBL" id="CZR59498.1"/>
    </source>
</evidence>
<keyword evidence="7" id="KW-0812">Transmembrane</keyword>
<dbReference type="AlphaFoldDB" id="A0A1L7X3A5"/>
<dbReference type="PRINTS" id="PR00463">
    <property type="entry name" value="EP450I"/>
</dbReference>
<evidence type="ECO:0000256" key="1">
    <source>
        <dbReference type="ARBA" id="ARBA00010617"/>
    </source>
</evidence>
<dbReference type="PRINTS" id="PR00385">
    <property type="entry name" value="P450"/>
</dbReference>
<accession>A0A1L7X3A5</accession>
<feature type="binding site" description="axial binding residue" evidence="5">
    <location>
        <position position="451"/>
    </location>
    <ligand>
        <name>heme</name>
        <dbReference type="ChEBI" id="CHEBI:30413"/>
    </ligand>
    <ligandPart>
        <name>Fe</name>
        <dbReference type="ChEBI" id="CHEBI:18248"/>
    </ligandPart>
</feature>
<dbReference type="PANTHER" id="PTHR46300">
    <property type="entry name" value="P450, PUTATIVE (EUROFUNG)-RELATED-RELATED"/>
    <property type="match status" value="1"/>
</dbReference>
<name>A0A1L7X3A5_9HELO</name>
<evidence type="ECO:0000256" key="6">
    <source>
        <dbReference type="RuleBase" id="RU000461"/>
    </source>
</evidence>
<evidence type="ECO:0000313" key="9">
    <source>
        <dbReference type="Proteomes" id="UP000184330"/>
    </source>
</evidence>
<protein>
    <submittedName>
        <fullName evidence="8">Related to cytochrome P450 CYP2 subfamily</fullName>
    </submittedName>
</protein>
<dbReference type="GO" id="GO:0004497">
    <property type="term" value="F:monooxygenase activity"/>
    <property type="evidence" value="ECO:0007669"/>
    <property type="project" value="UniProtKB-KW"/>
</dbReference>
<dbReference type="InterPro" id="IPR002401">
    <property type="entry name" value="Cyt_P450_E_grp-I"/>
</dbReference>
<dbReference type="InterPro" id="IPR050364">
    <property type="entry name" value="Cytochrome_P450_fung"/>
</dbReference>
<keyword evidence="9" id="KW-1185">Reference proteome</keyword>
<keyword evidence="7" id="KW-1133">Transmembrane helix</keyword>
<dbReference type="Proteomes" id="UP000184330">
    <property type="component" value="Unassembled WGS sequence"/>
</dbReference>
<reference evidence="8 9" key="1">
    <citation type="submission" date="2016-03" db="EMBL/GenBank/DDBJ databases">
        <authorList>
            <person name="Ploux O."/>
        </authorList>
    </citation>
    <scope>NUCLEOTIDE SEQUENCE [LARGE SCALE GENOMIC DNA]</scope>
    <source>
        <strain evidence="8 9">UAMH 11012</strain>
    </source>
</reference>
<evidence type="ECO:0000256" key="2">
    <source>
        <dbReference type="ARBA" id="ARBA00022723"/>
    </source>
</evidence>
<dbReference type="SUPFAM" id="SSF48264">
    <property type="entry name" value="Cytochrome P450"/>
    <property type="match status" value="1"/>
</dbReference>
<evidence type="ECO:0000256" key="5">
    <source>
        <dbReference type="PIRSR" id="PIRSR602401-1"/>
    </source>
</evidence>
<keyword evidence="2 5" id="KW-0479">Metal-binding</keyword>
<keyword evidence="5 6" id="KW-0349">Heme</keyword>
<evidence type="ECO:0000256" key="3">
    <source>
        <dbReference type="ARBA" id="ARBA00023002"/>
    </source>
</evidence>
<dbReference type="OrthoDB" id="1055148at2759"/>
<keyword evidence="4 5" id="KW-0408">Iron</keyword>
<comment type="cofactor">
    <cofactor evidence="5">
        <name>heme</name>
        <dbReference type="ChEBI" id="CHEBI:30413"/>
    </cofactor>
</comment>
<keyword evidence="7" id="KW-0472">Membrane</keyword>
<keyword evidence="6" id="KW-0503">Monooxygenase</keyword>
<dbReference type="GO" id="GO:0016705">
    <property type="term" value="F:oxidoreductase activity, acting on paired donors, with incorporation or reduction of molecular oxygen"/>
    <property type="evidence" value="ECO:0007669"/>
    <property type="project" value="InterPro"/>
</dbReference>
<gene>
    <name evidence="8" type="ORF">PAC_09390</name>
</gene>
<dbReference type="PROSITE" id="PS00086">
    <property type="entry name" value="CYTOCHROME_P450"/>
    <property type="match status" value="1"/>
</dbReference>
<dbReference type="PANTHER" id="PTHR46300:SF9">
    <property type="entry name" value="P450, PUTATIVE-RELATED"/>
    <property type="match status" value="1"/>
</dbReference>